<dbReference type="Proteomes" id="UP000198379">
    <property type="component" value="Unassembled WGS sequence"/>
</dbReference>
<evidence type="ECO:0000259" key="6">
    <source>
        <dbReference type="PROSITE" id="PS51352"/>
    </source>
</evidence>
<dbReference type="InterPro" id="IPR036249">
    <property type="entry name" value="Thioredoxin-like_sf"/>
</dbReference>
<evidence type="ECO:0000256" key="1">
    <source>
        <dbReference type="ARBA" id="ARBA00004196"/>
    </source>
</evidence>
<dbReference type="OrthoDB" id="743079at2"/>
<sequence length="503" mass="57934">MIYKNISASLIVLLLIFSCTSKPEHNTASSETTNEDIIITGNIDNLDVAKFGDKVSFGYHDYMAGDYRELKASIDTLTGDFITNISSIAPVQIYFYHNNGLEIIVSPGDSIHFKMDGSIIDKTAFVNTLEISGDAVQTNKNLIAFHQEFKPDYARNELEIKRGNPENYKKYLDSLYIERNKKIQDFASNNELSNTFKNWLTVEEKYAKNAALLQYPPLYNMFTRQFLDVTPDYFNDAMKVPSFTKEDLANSTLARNYIQYYYYQLRTELQSKLSQEDLREPKKRDSVFYTSINTIAKDNKLMAQLITLTALQGELNNNTIKGYEDNITQIENLFADSDFSAPLNAKYLKVKNLLENPILPEDSKLLSFQTENPEEYLKEIISNANGKVIYIDNWATWCGPCKQEFKQSTPQLKEKFQQDVEFIYLCHQSNEKLWKPSIAEFKVTGKHYFLSQEESNPIFREINLQGFPTYTIINKKGEIVKSGFEYRPSRAITSEILTELIAE</sequence>
<dbReference type="GO" id="GO:0017004">
    <property type="term" value="P:cytochrome complex assembly"/>
    <property type="evidence" value="ECO:0007669"/>
    <property type="project" value="UniProtKB-KW"/>
</dbReference>
<keyword evidence="2" id="KW-0201">Cytochrome c-type biogenesis</keyword>
<dbReference type="PANTHER" id="PTHR42852:SF6">
    <property type="entry name" value="THIOL:DISULFIDE INTERCHANGE PROTEIN DSBE"/>
    <property type="match status" value="1"/>
</dbReference>
<protein>
    <submittedName>
        <fullName evidence="7">Thiol-disulfide isomerase or thioredoxin</fullName>
    </submittedName>
</protein>
<dbReference type="GO" id="GO:0016853">
    <property type="term" value="F:isomerase activity"/>
    <property type="evidence" value="ECO:0007669"/>
    <property type="project" value="UniProtKB-KW"/>
</dbReference>
<dbReference type="InterPro" id="IPR013740">
    <property type="entry name" value="Redoxin"/>
</dbReference>
<keyword evidence="5" id="KW-0732">Signal</keyword>
<dbReference type="PROSITE" id="PS51352">
    <property type="entry name" value="THIOREDOXIN_2"/>
    <property type="match status" value="1"/>
</dbReference>
<keyword evidence="3" id="KW-1015">Disulfide bond</keyword>
<evidence type="ECO:0000256" key="3">
    <source>
        <dbReference type="ARBA" id="ARBA00023157"/>
    </source>
</evidence>
<feature type="chain" id="PRO_5013280498" evidence="5">
    <location>
        <begin position="24"/>
        <end position="503"/>
    </location>
</feature>
<name>A0A239B5T3_9FLAO</name>
<keyword evidence="8" id="KW-1185">Reference proteome</keyword>
<comment type="subcellular location">
    <subcellularLocation>
        <location evidence="1">Cell envelope</location>
    </subcellularLocation>
</comment>
<dbReference type="Gene3D" id="3.40.30.10">
    <property type="entry name" value="Glutaredoxin"/>
    <property type="match status" value="1"/>
</dbReference>
<keyword evidence="7" id="KW-0413">Isomerase</keyword>
<evidence type="ECO:0000313" key="7">
    <source>
        <dbReference type="EMBL" id="SNS03250.1"/>
    </source>
</evidence>
<dbReference type="GO" id="GO:0016491">
    <property type="term" value="F:oxidoreductase activity"/>
    <property type="evidence" value="ECO:0007669"/>
    <property type="project" value="InterPro"/>
</dbReference>
<organism evidence="7 8">
    <name type="scientific">Dokdonia pacifica</name>
    <dbReference type="NCBI Taxonomy" id="1627892"/>
    <lineage>
        <taxon>Bacteria</taxon>
        <taxon>Pseudomonadati</taxon>
        <taxon>Bacteroidota</taxon>
        <taxon>Flavobacteriia</taxon>
        <taxon>Flavobacteriales</taxon>
        <taxon>Flavobacteriaceae</taxon>
        <taxon>Dokdonia</taxon>
    </lineage>
</organism>
<dbReference type="CDD" id="cd02966">
    <property type="entry name" value="TlpA_like_family"/>
    <property type="match status" value="1"/>
</dbReference>
<proteinExistence type="predicted"/>
<dbReference type="Pfam" id="PF08534">
    <property type="entry name" value="Redoxin"/>
    <property type="match status" value="1"/>
</dbReference>
<dbReference type="EMBL" id="FZNY01000005">
    <property type="protein sequence ID" value="SNS03250.1"/>
    <property type="molecule type" value="Genomic_DNA"/>
</dbReference>
<dbReference type="GO" id="GO:0030313">
    <property type="term" value="C:cell envelope"/>
    <property type="evidence" value="ECO:0007669"/>
    <property type="project" value="UniProtKB-SubCell"/>
</dbReference>
<dbReference type="InterPro" id="IPR013766">
    <property type="entry name" value="Thioredoxin_domain"/>
</dbReference>
<gene>
    <name evidence="7" type="ORF">SAMN06265376_105366</name>
</gene>
<reference evidence="7 8" key="1">
    <citation type="submission" date="2017-06" db="EMBL/GenBank/DDBJ databases">
        <authorList>
            <person name="Kim H.J."/>
            <person name="Triplett B.A."/>
        </authorList>
    </citation>
    <scope>NUCLEOTIDE SEQUENCE [LARGE SCALE GENOMIC DNA]</scope>
    <source>
        <strain evidence="7 8">DSM 25597</strain>
    </source>
</reference>
<evidence type="ECO:0000256" key="5">
    <source>
        <dbReference type="SAM" id="SignalP"/>
    </source>
</evidence>
<dbReference type="PANTHER" id="PTHR42852">
    <property type="entry name" value="THIOL:DISULFIDE INTERCHANGE PROTEIN DSBE"/>
    <property type="match status" value="1"/>
</dbReference>
<dbReference type="SUPFAM" id="SSF52833">
    <property type="entry name" value="Thioredoxin-like"/>
    <property type="match status" value="1"/>
</dbReference>
<dbReference type="AlphaFoldDB" id="A0A239B5T3"/>
<feature type="domain" description="Thioredoxin" evidence="6">
    <location>
        <begin position="353"/>
        <end position="503"/>
    </location>
</feature>
<dbReference type="PROSITE" id="PS51257">
    <property type="entry name" value="PROKAR_LIPOPROTEIN"/>
    <property type="match status" value="1"/>
</dbReference>
<evidence type="ECO:0000256" key="4">
    <source>
        <dbReference type="ARBA" id="ARBA00023284"/>
    </source>
</evidence>
<feature type="signal peptide" evidence="5">
    <location>
        <begin position="1"/>
        <end position="23"/>
    </location>
</feature>
<dbReference type="InterPro" id="IPR050553">
    <property type="entry name" value="Thioredoxin_ResA/DsbE_sf"/>
</dbReference>
<dbReference type="RefSeq" id="WP_089372607.1">
    <property type="nucleotide sequence ID" value="NZ_BMEP01000006.1"/>
</dbReference>
<evidence type="ECO:0000256" key="2">
    <source>
        <dbReference type="ARBA" id="ARBA00022748"/>
    </source>
</evidence>
<evidence type="ECO:0000313" key="8">
    <source>
        <dbReference type="Proteomes" id="UP000198379"/>
    </source>
</evidence>
<accession>A0A239B5T3</accession>
<keyword evidence="4" id="KW-0676">Redox-active center</keyword>